<evidence type="ECO:0000256" key="1">
    <source>
        <dbReference type="SAM" id="Phobius"/>
    </source>
</evidence>
<keyword evidence="1" id="KW-1133">Transmembrane helix</keyword>
<dbReference type="Pfam" id="PF12229">
    <property type="entry name" value="PG_binding_4"/>
    <property type="match status" value="1"/>
</dbReference>
<dbReference type="EMBL" id="MFJA01000022">
    <property type="protein sequence ID" value="OGG03606.1"/>
    <property type="molecule type" value="Genomic_DNA"/>
</dbReference>
<accession>A0A1F5YU41</accession>
<dbReference type="PANTHER" id="PTHR35788">
    <property type="entry name" value="EXPORTED PROTEIN-RELATED"/>
    <property type="match status" value="1"/>
</dbReference>
<dbReference type="Proteomes" id="UP000176665">
    <property type="component" value="Unassembled WGS sequence"/>
</dbReference>
<feature type="domain" description="YoaR-like putative peptidoglycan binding" evidence="2">
    <location>
        <begin position="95"/>
        <end position="200"/>
    </location>
</feature>
<dbReference type="InterPro" id="IPR052913">
    <property type="entry name" value="Glycopeptide_resist_protein"/>
</dbReference>
<dbReference type="AlphaFoldDB" id="A0A1F5YU41"/>
<protein>
    <recommendedName>
        <fullName evidence="2">YoaR-like putative peptidoglycan binding domain-containing protein</fullName>
    </recommendedName>
</protein>
<keyword evidence="1" id="KW-0472">Membrane</keyword>
<keyword evidence="1" id="KW-0812">Transmembrane</keyword>
<evidence type="ECO:0000259" key="2">
    <source>
        <dbReference type="Pfam" id="PF12229"/>
    </source>
</evidence>
<sequence length="475" mass="53088">MVKEKSRDASKKFSKLRIFFYSGIILTVLVLIFTVSFYWQFEKMYQGKIYPGVTVDNIPFGGKTPQDVEKFFTDKNKAFENIRVELIYEDKSASVSAMDLKAGYDAKLSSTQAYSVGRSGNILSDFYQKIRAYSSQIRLKSVLTFDEETLNETISYLSLSIDRLSEDALFNFVGGKVKVFKPSKNGLELNRAKTKELVMDYLITVGKFGKVEEEIKKISLPVEIAYPNITTENSNNFGIKELLGVGKSNFAGSIAGRIHNLELAALRISGRLVPPGETFSFNGALGDVSASTGYQQAYIIKDGRTVLGDGGGVCQVSTTLFRAILQSGLPIIERWAHSYRVSYYEKDSGPGLDATVFDPNYDLKFKNDTPAHILILAVTDRAKTSLTFSLYGTSDGRRAEITKPVILSQTPPPPDFYQDDPTLAKGVVKQVDWRAWGAKVNFDYKVVRDGSVLFEKSFFSNFQPWQAVFLRGTRE</sequence>
<dbReference type="PANTHER" id="PTHR35788:SF1">
    <property type="entry name" value="EXPORTED PROTEIN"/>
    <property type="match status" value="1"/>
</dbReference>
<dbReference type="STRING" id="1798371.A2W14_03460"/>
<name>A0A1F5YU41_9BACT</name>
<dbReference type="Pfam" id="PF04294">
    <property type="entry name" value="VanW"/>
    <property type="match status" value="1"/>
</dbReference>
<proteinExistence type="predicted"/>
<dbReference type="InterPro" id="IPR007391">
    <property type="entry name" value="Vancomycin_resist_VanW"/>
</dbReference>
<dbReference type="InterPro" id="IPR022029">
    <property type="entry name" value="YoaR-like_PG-bd"/>
</dbReference>
<organism evidence="3 4">
    <name type="scientific">Candidatus Gottesmanbacteria bacterium RBG_16_37_8</name>
    <dbReference type="NCBI Taxonomy" id="1798371"/>
    <lineage>
        <taxon>Bacteria</taxon>
        <taxon>Candidatus Gottesmaniibacteriota</taxon>
    </lineage>
</organism>
<feature type="transmembrane region" description="Helical" evidence="1">
    <location>
        <begin position="20"/>
        <end position="39"/>
    </location>
</feature>
<reference evidence="3 4" key="1">
    <citation type="journal article" date="2016" name="Nat. Commun.">
        <title>Thousands of microbial genomes shed light on interconnected biogeochemical processes in an aquifer system.</title>
        <authorList>
            <person name="Anantharaman K."/>
            <person name="Brown C.T."/>
            <person name="Hug L.A."/>
            <person name="Sharon I."/>
            <person name="Castelle C.J."/>
            <person name="Probst A.J."/>
            <person name="Thomas B.C."/>
            <person name="Singh A."/>
            <person name="Wilkins M.J."/>
            <person name="Karaoz U."/>
            <person name="Brodie E.L."/>
            <person name="Williams K.H."/>
            <person name="Hubbard S.S."/>
            <person name="Banfield J.F."/>
        </authorList>
    </citation>
    <scope>NUCLEOTIDE SEQUENCE [LARGE SCALE GENOMIC DNA]</scope>
</reference>
<gene>
    <name evidence="3" type="ORF">A2W14_03460</name>
</gene>
<comment type="caution">
    <text evidence="3">The sequence shown here is derived from an EMBL/GenBank/DDBJ whole genome shotgun (WGS) entry which is preliminary data.</text>
</comment>
<evidence type="ECO:0000313" key="4">
    <source>
        <dbReference type="Proteomes" id="UP000176665"/>
    </source>
</evidence>
<evidence type="ECO:0000313" key="3">
    <source>
        <dbReference type="EMBL" id="OGG03606.1"/>
    </source>
</evidence>